<keyword evidence="5" id="KW-0488">Methylation</keyword>
<dbReference type="PANTHER" id="PTHR46557">
    <property type="entry name" value="SERINE/THREONINE-PROTEIN PHOSPHATASE 1 REGULATORY SUBUNIT 10-RELATED"/>
    <property type="match status" value="1"/>
</dbReference>
<evidence type="ECO:0000256" key="8">
    <source>
        <dbReference type="ARBA" id="ARBA00022723"/>
    </source>
</evidence>
<name>A0ABY7GC56_MYAAR</name>
<dbReference type="SMART" id="SM00356">
    <property type="entry name" value="ZnF_C3H1"/>
    <property type="match status" value="1"/>
</dbReference>
<feature type="region of interest" description="Disordered" evidence="16">
    <location>
        <begin position="119"/>
        <end position="417"/>
    </location>
</feature>
<evidence type="ECO:0000313" key="19">
    <source>
        <dbReference type="EMBL" id="WAR32020.1"/>
    </source>
</evidence>
<sequence length="818" mass="89019">MAYILTDVVDPQEVLKSLDELLSPTGGMKGPEEDDEGSQLISGGGWETLNEWLQQAKEDENNPFIIELLKVYRQLPVTVDLLKTNKAAKTIKHLCKTEHADIQTVAKAIFEEWMKLVQPASSEKPKKKKDKDREIDKEKDREREKDKSSSSSSSKSKDSKSSKDSKHRSESGHRESRDSKDGKDEKNRDRKDRDRKDRNKDKEREKDGAKERSKKIEEENMDSSSNDSVQGGDEVTVRKGSGLKLHIKLNGEKTEGKDGEIKKRPATVKRPPTNYEIHESTGFMESLDTKSAVRPVKKKRRSSGATPPTSSSGKAPNAPPSPVSPNTAIAKSLPSVPSFYKDTQQEAEPSPEEEKKEESIEDSPSPTGQVTEKAEKAIEGENNDGNGEKERSASPTESQKGLLTTGATKVKKNKKKAVESVRRMANDHMIEQITWYRAPVVLGRKELEYGKESKERSVQRQREAGVLQALFFSRNMLPDTPKEPEMEQPEEHEEPKVIPLEDVSGGEQLLYNYETNPKPVVGSKKSSNSSQPQKQAPPLLPNPEGQGGPGMPPDMPPNSSAGFMPPNMALPSMGPGMPGGQPGGPMGPMGPGPIQDNQQAMQGGIPGGPPPPNGPGGFNVPANLNLPPDLSAILSQIQSQPSGPGTDPVMAQVQQILNNIMCGGSEQSIPPEMLMQMLPPGMPPPMGMPPPGPMGMRGPPPMMGNGPPGFMGPRQMGPGPPNRFGPGPQGSWGGPNMGGGNFGNPNQGPGNFRMRGSWQPGLRGGKRGGGPNPNRRDDRYRKKACVHFQKNGYCRMGDDCDFLHPGVHKQPNNDSIDT</sequence>
<evidence type="ECO:0000256" key="16">
    <source>
        <dbReference type="SAM" id="MobiDB-lite"/>
    </source>
</evidence>
<keyword evidence="7" id="KW-0597">Phosphoprotein</keyword>
<keyword evidence="4" id="KW-0158">Chromosome</keyword>
<evidence type="ECO:0000256" key="10">
    <source>
        <dbReference type="ARBA" id="ARBA00022833"/>
    </source>
</evidence>
<dbReference type="SUPFAM" id="SSF47676">
    <property type="entry name" value="Conserved domain common to transcription factors TFIIS, elongin A, CRSP70"/>
    <property type="match status" value="1"/>
</dbReference>
<keyword evidence="12 14" id="KW-0539">Nucleus</keyword>
<feature type="zinc finger region" description="C3H1-type" evidence="15">
    <location>
        <begin position="779"/>
        <end position="807"/>
    </location>
</feature>
<evidence type="ECO:0000256" key="4">
    <source>
        <dbReference type="ARBA" id="ARBA00022454"/>
    </source>
</evidence>
<dbReference type="InterPro" id="IPR000571">
    <property type="entry name" value="Znf_CCCH"/>
</dbReference>
<dbReference type="SUPFAM" id="SSF90229">
    <property type="entry name" value="CCCH zinc finger"/>
    <property type="match status" value="1"/>
</dbReference>
<proteinExistence type="predicted"/>
<evidence type="ECO:0000256" key="6">
    <source>
        <dbReference type="ARBA" id="ARBA00022499"/>
    </source>
</evidence>
<keyword evidence="9 15" id="KW-0863">Zinc-finger</keyword>
<dbReference type="Pfam" id="PF08711">
    <property type="entry name" value="Med26"/>
    <property type="match status" value="1"/>
</dbReference>
<accession>A0ABY7GC56</accession>
<evidence type="ECO:0000256" key="14">
    <source>
        <dbReference type="PROSITE-ProRule" id="PRU00649"/>
    </source>
</evidence>
<feature type="region of interest" description="Disordered" evidence="16">
    <location>
        <begin position="470"/>
        <end position="624"/>
    </location>
</feature>
<feature type="domain" description="TFIIS N-terminal" evidence="18">
    <location>
        <begin position="47"/>
        <end position="120"/>
    </location>
</feature>
<feature type="compositionally biased region" description="Low complexity" evidence="16">
    <location>
        <begin position="516"/>
        <end position="537"/>
    </location>
</feature>
<dbReference type="PROSITE" id="PS51319">
    <property type="entry name" value="TFIIS_N"/>
    <property type="match status" value="1"/>
</dbReference>
<evidence type="ECO:0000256" key="13">
    <source>
        <dbReference type="ARBA" id="ARBA00093575"/>
    </source>
</evidence>
<evidence type="ECO:0000256" key="11">
    <source>
        <dbReference type="ARBA" id="ARBA00022843"/>
    </source>
</evidence>
<evidence type="ECO:0000256" key="3">
    <source>
        <dbReference type="ARBA" id="ARBA00022330"/>
    </source>
</evidence>
<dbReference type="InterPro" id="IPR036855">
    <property type="entry name" value="Znf_CCCH_sf"/>
</dbReference>
<evidence type="ECO:0000256" key="12">
    <source>
        <dbReference type="ARBA" id="ARBA00023242"/>
    </source>
</evidence>
<evidence type="ECO:0000259" key="18">
    <source>
        <dbReference type="PROSITE" id="PS51319"/>
    </source>
</evidence>
<dbReference type="EMBL" id="CP111028">
    <property type="protein sequence ID" value="WAR32020.1"/>
    <property type="molecule type" value="Genomic_DNA"/>
</dbReference>
<keyword evidence="8 15" id="KW-0479">Metal-binding</keyword>
<feature type="compositionally biased region" description="Gly residues" evidence="16">
    <location>
        <begin position="576"/>
        <end position="589"/>
    </location>
</feature>
<evidence type="ECO:0000256" key="1">
    <source>
        <dbReference type="ARBA" id="ARBA00004123"/>
    </source>
</evidence>
<dbReference type="Proteomes" id="UP001164746">
    <property type="component" value="Chromosome 17"/>
</dbReference>
<dbReference type="InterPro" id="IPR003617">
    <property type="entry name" value="TFIIS/CRSP70_N_sub"/>
</dbReference>
<keyword evidence="20" id="KW-1185">Reference proteome</keyword>
<keyword evidence="10 15" id="KW-0862">Zinc</keyword>
<feature type="domain" description="C3H1-type" evidence="17">
    <location>
        <begin position="779"/>
        <end position="807"/>
    </location>
</feature>
<dbReference type="InterPro" id="IPR035441">
    <property type="entry name" value="TFIIS/LEDGF_dom_sf"/>
</dbReference>
<reference evidence="19" key="1">
    <citation type="submission" date="2022-11" db="EMBL/GenBank/DDBJ databases">
        <title>Centuries of genome instability and evolution in soft-shell clam transmissible cancer (bioRxiv).</title>
        <authorList>
            <person name="Hart S.F.M."/>
            <person name="Yonemitsu M.A."/>
            <person name="Giersch R.M."/>
            <person name="Beal B.F."/>
            <person name="Arriagada G."/>
            <person name="Davis B.W."/>
            <person name="Ostrander E.A."/>
            <person name="Goff S.P."/>
            <person name="Metzger M.J."/>
        </authorList>
    </citation>
    <scope>NUCLEOTIDE SEQUENCE</scope>
    <source>
        <strain evidence="19">MELC-2E11</strain>
        <tissue evidence="19">Siphon/mantle</tissue>
    </source>
</reference>
<feature type="compositionally biased region" description="Polar residues" evidence="16">
    <location>
        <begin position="393"/>
        <end position="407"/>
    </location>
</feature>
<organism evidence="19 20">
    <name type="scientific">Mya arenaria</name>
    <name type="common">Soft-shell clam</name>
    <dbReference type="NCBI Taxonomy" id="6604"/>
    <lineage>
        <taxon>Eukaryota</taxon>
        <taxon>Metazoa</taxon>
        <taxon>Spiralia</taxon>
        <taxon>Lophotrochozoa</taxon>
        <taxon>Mollusca</taxon>
        <taxon>Bivalvia</taxon>
        <taxon>Autobranchia</taxon>
        <taxon>Heteroconchia</taxon>
        <taxon>Euheterodonta</taxon>
        <taxon>Imparidentia</taxon>
        <taxon>Neoheterodontei</taxon>
        <taxon>Myida</taxon>
        <taxon>Myoidea</taxon>
        <taxon>Myidae</taxon>
        <taxon>Mya</taxon>
    </lineage>
</organism>
<feature type="compositionally biased region" description="Basic and acidic residues" evidence="16">
    <location>
        <begin position="131"/>
        <end position="148"/>
    </location>
</feature>
<comment type="subcellular location">
    <subcellularLocation>
        <location evidence="2">Chromosome</location>
    </subcellularLocation>
    <subcellularLocation>
        <location evidence="1 14">Nucleus</location>
    </subcellularLocation>
</comment>
<dbReference type="Gene3D" id="4.10.1000.10">
    <property type="entry name" value="Zinc finger, CCCH-type"/>
    <property type="match status" value="1"/>
</dbReference>
<gene>
    <name evidence="19" type="ORF">MAR_034562</name>
</gene>
<evidence type="ECO:0000313" key="20">
    <source>
        <dbReference type="Proteomes" id="UP001164746"/>
    </source>
</evidence>
<feature type="compositionally biased region" description="Basic and acidic residues" evidence="16">
    <location>
        <begin position="249"/>
        <end position="263"/>
    </location>
</feature>
<feature type="compositionally biased region" description="Low complexity" evidence="16">
    <location>
        <begin position="303"/>
        <end position="316"/>
    </location>
</feature>
<comment type="subunit">
    <text evidence="13">Component of the PNUTS-PP1 complex (also named PTW/PP1 complex), composed of PPP1R10/PNUTS, TOX4, WDR82, and PPP1CA (or PPP1CB or PPP1CC).</text>
</comment>
<dbReference type="PROSITE" id="PS50103">
    <property type="entry name" value="ZF_C3H1"/>
    <property type="match status" value="1"/>
</dbReference>
<feature type="compositionally biased region" description="Gly residues" evidence="16">
    <location>
        <begin position="731"/>
        <end position="742"/>
    </location>
</feature>
<evidence type="ECO:0000256" key="7">
    <source>
        <dbReference type="ARBA" id="ARBA00022553"/>
    </source>
</evidence>
<evidence type="ECO:0000256" key="5">
    <source>
        <dbReference type="ARBA" id="ARBA00022481"/>
    </source>
</evidence>
<protein>
    <recommendedName>
        <fullName evidence="3">Serine/threonine-protein phosphatase 1 regulatory subunit 10</fullName>
    </recommendedName>
</protein>
<keyword evidence="6" id="KW-1017">Isopeptide bond</keyword>
<evidence type="ECO:0000256" key="9">
    <source>
        <dbReference type="ARBA" id="ARBA00022771"/>
    </source>
</evidence>
<keyword evidence="11" id="KW-0832">Ubl conjugation</keyword>
<feature type="region of interest" description="Disordered" evidence="16">
    <location>
        <begin position="731"/>
        <end position="781"/>
    </location>
</feature>
<dbReference type="PANTHER" id="PTHR46557:SF1">
    <property type="entry name" value="SERINE_THREONINE-PROTEIN PHOSPHATASE 1 REGULATORY SUBUNIT 10"/>
    <property type="match status" value="1"/>
</dbReference>
<dbReference type="Gene3D" id="1.20.930.10">
    <property type="entry name" value="Conserved domain common to transcription factors TFIIS, elongin A, CRSP70"/>
    <property type="match status" value="1"/>
</dbReference>
<evidence type="ECO:0000256" key="15">
    <source>
        <dbReference type="PROSITE-ProRule" id="PRU00723"/>
    </source>
</evidence>
<dbReference type="SMART" id="SM00509">
    <property type="entry name" value="TFS2N"/>
    <property type="match status" value="1"/>
</dbReference>
<dbReference type="InterPro" id="IPR017923">
    <property type="entry name" value="TFIIS_N"/>
</dbReference>
<evidence type="ECO:0000256" key="2">
    <source>
        <dbReference type="ARBA" id="ARBA00004286"/>
    </source>
</evidence>
<evidence type="ECO:0000259" key="17">
    <source>
        <dbReference type="PROSITE" id="PS50103"/>
    </source>
</evidence>
<feature type="compositionally biased region" description="Basic and acidic residues" evidence="16">
    <location>
        <begin position="155"/>
        <end position="218"/>
    </location>
</feature>